<keyword evidence="3" id="KW-0472">Membrane</keyword>
<gene>
    <name evidence="4" type="ORF">NQZ67_14235</name>
</gene>
<feature type="coiled-coil region" evidence="1">
    <location>
        <begin position="35"/>
        <end position="91"/>
    </location>
</feature>
<reference evidence="4" key="1">
    <citation type="submission" date="2022-08" db="EMBL/GenBank/DDBJ databases">
        <title>The genomic sequence of strain Paenibacillus sp. SCIV0701.</title>
        <authorList>
            <person name="Zhao H."/>
        </authorList>
    </citation>
    <scope>NUCLEOTIDE SEQUENCE</scope>
    <source>
        <strain evidence="4">SCIV0701</strain>
    </source>
</reference>
<feature type="transmembrane region" description="Helical" evidence="3">
    <location>
        <begin position="6"/>
        <end position="22"/>
    </location>
</feature>
<dbReference type="Pfam" id="PF19610">
    <property type="entry name" value="DUF6115"/>
    <property type="match status" value="1"/>
</dbReference>
<keyword evidence="1" id="KW-0175">Coiled coil</keyword>
<dbReference type="AlphaFoldDB" id="A0A9X2S9E1"/>
<evidence type="ECO:0000256" key="3">
    <source>
        <dbReference type="SAM" id="Phobius"/>
    </source>
</evidence>
<evidence type="ECO:0000313" key="4">
    <source>
        <dbReference type="EMBL" id="MCR2805040.1"/>
    </source>
</evidence>
<keyword evidence="5" id="KW-1185">Reference proteome</keyword>
<keyword evidence="3" id="KW-1133">Transmembrane helix</keyword>
<protein>
    <submittedName>
        <fullName evidence="4">Uncharacterized protein</fullName>
    </submittedName>
</protein>
<dbReference type="Proteomes" id="UP001141950">
    <property type="component" value="Unassembled WGS sequence"/>
</dbReference>
<name>A0A9X2S9E1_9BACL</name>
<dbReference type="RefSeq" id="WP_257446782.1">
    <property type="nucleotide sequence ID" value="NZ_JANIPJ010000009.1"/>
</dbReference>
<feature type="region of interest" description="Disordered" evidence="2">
    <location>
        <begin position="125"/>
        <end position="162"/>
    </location>
</feature>
<accession>A0A9X2S9E1</accession>
<keyword evidence="3" id="KW-0812">Transmembrane</keyword>
<evidence type="ECO:0000256" key="1">
    <source>
        <dbReference type="SAM" id="Coils"/>
    </source>
</evidence>
<sequence length="211" mass="22858">MDPWQTVVLVGAVVIMVAFFMPKKKPEADQSTQSVRNMETALDQFMENMEKDNDQIMKLVAEAQKTSKQEAEKKDERIASLEQRCGQLEKLLQDSVVGPALAAAQPQPRRVLSQAAQLEASSVGYGELGGQGQPAASQAVPEEDAWSAGQSPEAEKESAAKSNSIHARYAELFQLHGEGKSVEAIAKKLGMNKGEVQLIIGLSKQEEAAHV</sequence>
<evidence type="ECO:0000256" key="2">
    <source>
        <dbReference type="SAM" id="MobiDB-lite"/>
    </source>
</evidence>
<dbReference type="InterPro" id="IPR046118">
    <property type="entry name" value="DUF6115"/>
</dbReference>
<evidence type="ECO:0000313" key="5">
    <source>
        <dbReference type="Proteomes" id="UP001141950"/>
    </source>
</evidence>
<dbReference type="EMBL" id="JANIPJ010000009">
    <property type="protein sequence ID" value="MCR2805040.1"/>
    <property type="molecule type" value="Genomic_DNA"/>
</dbReference>
<organism evidence="4 5">
    <name type="scientific">Paenibacillus soyae</name>
    <dbReference type="NCBI Taxonomy" id="2969249"/>
    <lineage>
        <taxon>Bacteria</taxon>
        <taxon>Bacillati</taxon>
        <taxon>Bacillota</taxon>
        <taxon>Bacilli</taxon>
        <taxon>Bacillales</taxon>
        <taxon>Paenibacillaceae</taxon>
        <taxon>Paenibacillus</taxon>
    </lineage>
</organism>
<proteinExistence type="predicted"/>
<comment type="caution">
    <text evidence="4">The sequence shown here is derived from an EMBL/GenBank/DDBJ whole genome shotgun (WGS) entry which is preliminary data.</text>
</comment>